<name>E9EHD2_METAQ</name>
<keyword evidence="3" id="KW-1185">Reference proteome</keyword>
<dbReference type="eggNOG" id="ENOG502QTS6">
    <property type="taxonomic scope" value="Eukaryota"/>
</dbReference>
<dbReference type="HOGENOM" id="CLU_058267_1_0_1"/>
<sequence>MFGQVALVSVHFAAVVAGLPAYTNHVHVNAHHERGAITDRYTFYAGDGSTGAGWPSQDAWGSWDALWNANALLMKQTCGWNGWGANNSDDEIDAIESAIQELADQTGVDNRFILAVMMQESKGCVRAPTTSNGVTNPGLMQSHNGKGTCANTNPCPASQITQMISDGVAGTSSGDGLQQVLDQARGVAGEKSTRSFYAAARLYNSGLVDYNSLDKAMGSTPCYVSDIANRLTGWTLAGSSCRI</sequence>
<dbReference type="SUPFAM" id="SSF53955">
    <property type="entry name" value="Lysozyme-like"/>
    <property type="match status" value="1"/>
</dbReference>
<protein>
    <recommendedName>
        <fullName evidence="4">Muramidase</fullName>
    </recommendedName>
</protein>
<proteinExistence type="predicted"/>
<evidence type="ECO:0000256" key="1">
    <source>
        <dbReference type="SAM" id="SignalP"/>
    </source>
</evidence>
<dbReference type="InterPro" id="IPR023346">
    <property type="entry name" value="Lysozyme-like_dom_sf"/>
</dbReference>
<keyword evidence="1" id="KW-0732">Signal</keyword>
<dbReference type="GeneID" id="19253591"/>
<dbReference type="RefSeq" id="XP_007815620.1">
    <property type="nucleotide sequence ID" value="XM_007817429.1"/>
</dbReference>
<accession>E9EHD2</accession>
<dbReference type="Proteomes" id="UP000002499">
    <property type="component" value="Unassembled WGS sequence"/>
</dbReference>
<dbReference type="Gene3D" id="1.10.530.10">
    <property type="match status" value="1"/>
</dbReference>
<feature type="chain" id="PRO_5003238868" description="Muramidase" evidence="1">
    <location>
        <begin position="19"/>
        <end position="243"/>
    </location>
</feature>
<gene>
    <name evidence="2" type="ORF">MAC_09280</name>
</gene>
<dbReference type="KEGG" id="maw:19253591"/>
<evidence type="ECO:0000313" key="2">
    <source>
        <dbReference type="EMBL" id="EFY84690.1"/>
    </source>
</evidence>
<organism evidence="3">
    <name type="scientific">Metarhizium acridum (strain CQMa 102)</name>
    <dbReference type="NCBI Taxonomy" id="655827"/>
    <lineage>
        <taxon>Eukaryota</taxon>
        <taxon>Fungi</taxon>
        <taxon>Dikarya</taxon>
        <taxon>Ascomycota</taxon>
        <taxon>Pezizomycotina</taxon>
        <taxon>Sordariomycetes</taxon>
        <taxon>Hypocreomycetidae</taxon>
        <taxon>Hypocreales</taxon>
        <taxon>Clavicipitaceae</taxon>
        <taxon>Metarhizium</taxon>
    </lineage>
</organism>
<reference evidence="2 3" key="1">
    <citation type="journal article" date="2011" name="PLoS Genet.">
        <title>Genome sequencing and comparative transcriptomics of the model entomopathogenic fungi Metarhizium anisopliae and M. acridum.</title>
        <authorList>
            <person name="Gao Q."/>
            <person name="Jin K."/>
            <person name="Ying S.H."/>
            <person name="Zhang Y."/>
            <person name="Xiao G."/>
            <person name="Shang Y."/>
            <person name="Duan Z."/>
            <person name="Hu X."/>
            <person name="Xie X.Q."/>
            <person name="Zhou G."/>
            <person name="Peng G."/>
            <person name="Luo Z."/>
            <person name="Huang W."/>
            <person name="Wang B."/>
            <person name="Fang W."/>
            <person name="Wang S."/>
            <person name="Zhong Y."/>
            <person name="Ma L.J."/>
            <person name="St Leger R.J."/>
            <person name="Zhao G.P."/>
            <person name="Pei Y."/>
            <person name="Feng M.G."/>
            <person name="Xia Y."/>
            <person name="Wang C."/>
        </authorList>
    </citation>
    <scope>NUCLEOTIDE SEQUENCE [LARGE SCALE GENOMIC DNA]</scope>
    <source>
        <strain evidence="2 3">CQMa 102</strain>
    </source>
</reference>
<dbReference type="OrthoDB" id="1193027at2759"/>
<dbReference type="EMBL" id="GL698611">
    <property type="protein sequence ID" value="EFY84690.1"/>
    <property type="molecule type" value="Genomic_DNA"/>
</dbReference>
<dbReference type="AlphaFoldDB" id="E9EHD2"/>
<evidence type="ECO:0008006" key="4">
    <source>
        <dbReference type="Google" id="ProtNLM"/>
    </source>
</evidence>
<evidence type="ECO:0000313" key="3">
    <source>
        <dbReference type="Proteomes" id="UP000002499"/>
    </source>
</evidence>
<feature type="signal peptide" evidence="1">
    <location>
        <begin position="1"/>
        <end position="18"/>
    </location>
</feature>
<dbReference type="InParanoid" id="E9EHD2"/>
<dbReference type="OMA" id="GWGANNS"/>